<dbReference type="AlphaFoldDB" id="A0A2A9EYX7"/>
<name>A0A2A9EYX7_9MICO</name>
<proteinExistence type="predicted"/>
<feature type="region of interest" description="Disordered" evidence="1">
    <location>
        <begin position="28"/>
        <end position="71"/>
    </location>
</feature>
<protein>
    <submittedName>
        <fullName evidence="2">Uncharacterized protein</fullName>
    </submittedName>
</protein>
<organism evidence="2 3">
    <name type="scientific">Isoptericola jiangsuensis</name>
    <dbReference type="NCBI Taxonomy" id="548579"/>
    <lineage>
        <taxon>Bacteria</taxon>
        <taxon>Bacillati</taxon>
        <taxon>Actinomycetota</taxon>
        <taxon>Actinomycetes</taxon>
        <taxon>Micrococcales</taxon>
        <taxon>Promicromonosporaceae</taxon>
        <taxon>Isoptericola</taxon>
    </lineage>
</organism>
<accession>A0A2A9EYX7</accession>
<reference evidence="2 3" key="1">
    <citation type="submission" date="2017-10" db="EMBL/GenBank/DDBJ databases">
        <title>Sequencing the genomes of 1000 actinobacteria strains.</title>
        <authorList>
            <person name="Klenk H.-P."/>
        </authorList>
    </citation>
    <scope>NUCLEOTIDE SEQUENCE [LARGE SCALE GENOMIC DNA]</scope>
    <source>
        <strain evidence="2 3">DSM 21863</strain>
    </source>
</reference>
<comment type="caution">
    <text evidence="2">The sequence shown here is derived from an EMBL/GenBank/DDBJ whole genome shotgun (WGS) entry which is preliminary data.</text>
</comment>
<feature type="compositionally biased region" description="Basic and acidic residues" evidence="1">
    <location>
        <begin position="32"/>
        <end position="50"/>
    </location>
</feature>
<dbReference type="Proteomes" id="UP000224130">
    <property type="component" value="Unassembled WGS sequence"/>
</dbReference>
<keyword evidence="3" id="KW-1185">Reference proteome</keyword>
<evidence type="ECO:0000256" key="1">
    <source>
        <dbReference type="SAM" id="MobiDB-lite"/>
    </source>
</evidence>
<gene>
    <name evidence="2" type="ORF">ATJ88_2984</name>
</gene>
<evidence type="ECO:0000313" key="2">
    <source>
        <dbReference type="EMBL" id="PFG44264.1"/>
    </source>
</evidence>
<sequence>MPLASSSTMFRFTEALRRLRGTVIGKIVGTDPDPHYSRLDEADGLAHRDPTAQAPAVGRPAREREDDADAA</sequence>
<evidence type="ECO:0000313" key="3">
    <source>
        <dbReference type="Proteomes" id="UP000224130"/>
    </source>
</evidence>
<dbReference type="EMBL" id="PDJJ01000001">
    <property type="protein sequence ID" value="PFG44264.1"/>
    <property type="molecule type" value="Genomic_DNA"/>
</dbReference>